<feature type="chain" id="PRO_5046023601" evidence="4">
    <location>
        <begin position="24"/>
        <end position="327"/>
    </location>
</feature>
<evidence type="ECO:0000256" key="2">
    <source>
        <dbReference type="ARBA" id="ARBA00007639"/>
    </source>
</evidence>
<dbReference type="EMBL" id="BAAAGX010000028">
    <property type="protein sequence ID" value="GAA0268056.1"/>
    <property type="molecule type" value="Genomic_DNA"/>
</dbReference>
<evidence type="ECO:0000259" key="5">
    <source>
        <dbReference type="Pfam" id="PF13407"/>
    </source>
</evidence>
<dbReference type="InterPro" id="IPR028082">
    <property type="entry name" value="Peripla_BP_I"/>
</dbReference>
<feature type="signal peptide" evidence="4">
    <location>
        <begin position="1"/>
        <end position="23"/>
    </location>
</feature>
<protein>
    <submittedName>
        <fullName evidence="6">Substrate-binding domain-containing protein</fullName>
    </submittedName>
</protein>
<name>A0ABP3EL06_9ACTN</name>
<dbReference type="RefSeq" id="WP_344652631.1">
    <property type="nucleotide sequence ID" value="NZ_BAAAGX010000028.1"/>
</dbReference>
<dbReference type="PANTHER" id="PTHR46847">
    <property type="entry name" value="D-ALLOSE-BINDING PERIPLASMIC PROTEIN-RELATED"/>
    <property type="match status" value="1"/>
</dbReference>
<sequence length="327" mass="34586">MATTLTRRLLAGASAVLLATSLAACNRANGSGGGDDEFTVGVVALDATQITANRERKAAQDAMKKLGWKTVEVNSNGNPAEAITAIQNLVQRKVDAIVVQTYTPDQLTAGLAAAKAADIPVFSSSGGEAGGTMAGAVELVNAAAVNDPLIEKLKSMPKVELLELRYTPGAPCRARADDLDAKLKDLPQVNVTRQEVKIPGGQQSAQQATSGWLQKYKDTPGTNLVIWPCFSEAALGAVAAEQQLKRGPYELYTWDVSKPAVEALKAGTMSAVLWIQVEEAGQQLADLIQEYRDGKDGWKTKTVPAPSVLLTPDNIDKYLSETPDLGA</sequence>
<dbReference type="PROSITE" id="PS51257">
    <property type="entry name" value="PROKAR_LIPOPROTEIN"/>
    <property type="match status" value="1"/>
</dbReference>
<gene>
    <name evidence="6" type="ORF">GCM10009539_63700</name>
</gene>
<keyword evidence="7" id="KW-1185">Reference proteome</keyword>
<evidence type="ECO:0000313" key="6">
    <source>
        <dbReference type="EMBL" id="GAA0268056.1"/>
    </source>
</evidence>
<evidence type="ECO:0000313" key="7">
    <source>
        <dbReference type="Proteomes" id="UP001500967"/>
    </source>
</evidence>
<comment type="similarity">
    <text evidence="2">Belongs to the bacterial solute-binding protein 2 family.</text>
</comment>
<dbReference type="Gene3D" id="3.40.50.2300">
    <property type="match status" value="2"/>
</dbReference>
<evidence type="ECO:0000256" key="1">
    <source>
        <dbReference type="ARBA" id="ARBA00004196"/>
    </source>
</evidence>
<dbReference type="PANTHER" id="PTHR46847:SF1">
    <property type="entry name" value="D-ALLOSE-BINDING PERIPLASMIC PROTEIN-RELATED"/>
    <property type="match status" value="1"/>
</dbReference>
<organism evidence="6 7">
    <name type="scientific">Cryptosporangium japonicum</name>
    <dbReference type="NCBI Taxonomy" id="80872"/>
    <lineage>
        <taxon>Bacteria</taxon>
        <taxon>Bacillati</taxon>
        <taxon>Actinomycetota</taxon>
        <taxon>Actinomycetes</taxon>
        <taxon>Cryptosporangiales</taxon>
        <taxon>Cryptosporangiaceae</taxon>
        <taxon>Cryptosporangium</taxon>
    </lineage>
</organism>
<feature type="domain" description="Periplasmic binding protein" evidence="5">
    <location>
        <begin position="54"/>
        <end position="295"/>
    </location>
</feature>
<accession>A0ABP3EL06</accession>
<dbReference type="SUPFAM" id="SSF53822">
    <property type="entry name" value="Periplasmic binding protein-like I"/>
    <property type="match status" value="1"/>
</dbReference>
<reference evidence="7" key="1">
    <citation type="journal article" date="2019" name="Int. J. Syst. Evol. Microbiol.">
        <title>The Global Catalogue of Microorganisms (GCM) 10K type strain sequencing project: providing services to taxonomists for standard genome sequencing and annotation.</title>
        <authorList>
            <consortium name="The Broad Institute Genomics Platform"/>
            <consortium name="The Broad Institute Genome Sequencing Center for Infectious Disease"/>
            <person name="Wu L."/>
            <person name="Ma J."/>
        </authorList>
    </citation>
    <scope>NUCLEOTIDE SEQUENCE [LARGE SCALE GENOMIC DNA]</scope>
    <source>
        <strain evidence="7">JCM 10425</strain>
    </source>
</reference>
<dbReference type="Pfam" id="PF13407">
    <property type="entry name" value="Peripla_BP_4"/>
    <property type="match status" value="1"/>
</dbReference>
<evidence type="ECO:0000256" key="4">
    <source>
        <dbReference type="SAM" id="SignalP"/>
    </source>
</evidence>
<proteinExistence type="inferred from homology"/>
<comment type="caution">
    <text evidence="6">The sequence shown here is derived from an EMBL/GenBank/DDBJ whole genome shotgun (WGS) entry which is preliminary data.</text>
</comment>
<dbReference type="InterPro" id="IPR025997">
    <property type="entry name" value="SBP_2_dom"/>
</dbReference>
<comment type="subcellular location">
    <subcellularLocation>
        <location evidence="1">Cell envelope</location>
    </subcellularLocation>
</comment>
<evidence type="ECO:0000256" key="3">
    <source>
        <dbReference type="ARBA" id="ARBA00022729"/>
    </source>
</evidence>
<keyword evidence="3 4" id="KW-0732">Signal</keyword>
<dbReference type="Proteomes" id="UP001500967">
    <property type="component" value="Unassembled WGS sequence"/>
</dbReference>